<sequence length="180" mass="19328">MLVKITTKGEGRGDRRRFLKSREETNGGSQPPELLPVPSDDGLGVSHRWVRKAKKDRRRGGILVAAPHLLDLLMFGSLLTDLVGSLLSDLVVDLVSSRFLSARVITATILPPPTDHPTAIVATTDVGSVSNTDPGVDVLAFPTISLLNASPPSALLVQAFVGRDYVLQAFGERGRRGKLE</sequence>
<dbReference type="Proteomes" id="UP001055811">
    <property type="component" value="Linkage Group LG08"/>
</dbReference>
<name>A0ACB8ZRF9_CICIN</name>
<reference evidence="2" key="1">
    <citation type="journal article" date="2022" name="Mol. Ecol. Resour.">
        <title>The genomes of chicory, endive, great burdock and yacon provide insights into Asteraceae palaeo-polyploidization history and plant inulin production.</title>
        <authorList>
            <person name="Fan W."/>
            <person name="Wang S."/>
            <person name="Wang H."/>
            <person name="Wang A."/>
            <person name="Jiang F."/>
            <person name="Liu H."/>
            <person name="Zhao H."/>
            <person name="Xu D."/>
            <person name="Zhang Y."/>
        </authorList>
    </citation>
    <scope>NUCLEOTIDE SEQUENCE [LARGE SCALE GENOMIC DNA]</scope>
    <source>
        <strain evidence="2">cv. Punajuju</strain>
    </source>
</reference>
<keyword evidence="2" id="KW-1185">Reference proteome</keyword>
<reference evidence="1 2" key="2">
    <citation type="journal article" date="2022" name="Mol. Ecol. Resour.">
        <title>The genomes of chicory, endive, great burdock and yacon provide insights into Asteraceae paleo-polyploidization history and plant inulin production.</title>
        <authorList>
            <person name="Fan W."/>
            <person name="Wang S."/>
            <person name="Wang H."/>
            <person name="Wang A."/>
            <person name="Jiang F."/>
            <person name="Liu H."/>
            <person name="Zhao H."/>
            <person name="Xu D."/>
            <person name="Zhang Y."/>
        </authorList>
    </citation>
    <scope>NUCLEOTIDE SEQUENCE [LARGE SCALE GENOMIC DNA]</scope>
    <source>
        <strain evidence="2">cv. Punajuju</strain>
        <tissue evidence="1">Leaves</tissue>
    </source>
</reference>
<organism evidence="1 2">
    <name type="scientific">Cichorium intybus</name>
    <name type="common">Chicory</name>
    <dbReference type="NCBI Taxonomy" id="13427"/>
    <lineage>
        <taxon>Eukaryota</taxon>
        <taxon>Viridiplantae</taxon>
        <taxon>Streptophyta</taxon>
        <taxon>Embryophyta</taxon>
        <taxon>Tracheophyta</taxon>
        <taxon>Spermatophyta</taxon>
        <taxon>Magnoliopsida</taxon>
        <taxon>eudicotyledons</taxon>
        <taxon>Gunneridae</taxon>
        <taxon>Pentapetalae</taxon>
        <taxon>asterids</taxon>
        <taxon>campanulids</taxon>
        <taxon>Asterales</taxon>
        <taxon>Asteraceae</taxon>
        <taxon>Cichorioideae</taxon>
        <taxon>Cichorieae</taxon>
        <taxon>Cichoriinae</taxon>
        <taxon>Cichorium</taxon>
    </lineage>
</organism>
<evidence type="ECO:0000313" key="2">
    <source>
        <dbReference type="Proteomes" id="UP001055811"/>
    </source>
</evidence>
<accession>A0ACB8ZRF9</accession>
<dbReference type="EMBL" id="CM042016">
    <property type="protein sequence ID" value="KAI3700294.1"/>
    <property type="molecule type" value="Genomic_DNA"/>
</dbReference>
<evidence type="ECO:0000313" key="1">
    <source>
        <dbReference type="EMBL" id="KAI3700294.1"/>
    </source>
</evidence>
<comment type="caution">
    <text evidence="1">The sequence shown here is derived from an EMBL/GenBank/DDBJ whole genome shotgun (WGS) entry which is preliminary data.</text>
</comment>
<gene>
    <name evidence="1" type="ORF">L2E82_44916</name>
</gene>
<protein>
    <submittedName>
        <fullName evidence="1">Uncharacterized protein</fullName>
    </submittedName>
</protein>
<proteinExistence type="predicted"/>